<feature type="region of interest" description="Disordered" evidence="1">
    <location>
        <begin position="108"/>
        <end position="132"/>
    </location>
</feature>
<sequence length="132" mass="14648">MAAVLPTSAKRTNKGRFCRAKAFIRNNNATDRLTASWFAIEKQENERNWFFTSRPSSCGIIKISWLRLWIMGGCEACGTVLRLSNCINEPVSVLGSLLYICCSNSESGETNISGKIRPTVAPEPREGDQSLM</sequence>
<dbReference type="EMBL" id="CALNXK010000022">
    <property type="protein sequence ID" value="CAH3109727.1"/>
    <property type="molecule type" value="Genomic_DNA"/>
</dbReference>
<gene>
    <name evidence="2" type="ORF">PLOB_00018823</name>
</gene>
<name>A0ABN8NJ36_9CNID</name>
<evidence type="ECO:0000313" key="3">
    <source>
        <dbReference type="Proteomes" id="UP001159405"/>
    </source>
</evidence>
<comment type="caution">
    <text evidence="2">The sequence shown here is derived from an EMBL/GenBank/DDBJ whole genome shotgun (WGS) entry which is preliminary data.</text>
</comment>
<dbReference type="Proteomes" id="UP001159405">
    <property type="component" value="Unassembled WGS sequence"/>
</dbReference>
<keyword evidence="3" id="KW-1185">Reference proteome</keyword>
<feature type="compositionally biased region" description="Basic and acidic residues" evidence="1">
    <location>
        <begin position="123"/>
        <end position="132"/>
    </location>
</feature>
<proteinExistence type="predicted"/>
<accession>A0ABN8NJ36</accession>
<reference evidence="2 3" key="1">
    <citation type="submission" date="2022-05" db="EMBL/GenBank/DDBJ databases">
        <authorList>
            <consortium name="Genoscope - CEA"/>
            <person name="William W."/>
        </authorList>
    </citation>
    <scope>NUCLEOTIDE SEQUENCE [LARGE SCALE GENOMIC DNA]</scope>
</reference>
<evidence type="ECO:0000256" key="1">
    <source>
        <dbReference type="SAM" id="MobiDB-lite"/>
    </source>
</evidence>
<evidence type="ECO:0000313" key="2">
    <source>
        <dbReference type="EMBL" id="CAH3109727.1"/>
    </source>
</evidence>
<protein>
    <submittedName>
        <fullName evidence="2">Uncharacterized protein</fullName>
    </submittedName>
</protein>
<organism evidence="2 3">
    <name type="scientific">Porites lobata</name>
    <dbReference type="NCBI Taxonomy" id="104759"/>
    <lineage>
        <taxon>Eukaryota</taxon>
        <taxon>Metazoa</taxon>
        <taxon>Cnidaria</taxon>
        <taxon>Anthozoa</taxon>
        <taxon>Hexacorallia</taxon>
        <taxon>Scleractinia</taxon>
        <taxon>Fungiina</taxon>
        <taxon>Poritidae</taxon>
        <taxon>Porites</taxon>
    </lineage>
</organism>